<comment type="cofactor">
    <cofactor evidence="6 7">
        <name>FAD</name>
        <dbReference type="ChEBI" id="CHEBI:57692"/>
    </cofactor>
    <text evidence="6 7">Binds 1 FAD per subunit.</text>
</comment>
<organism evidence="9 10">
    <name type="scientific">Chryseobacterium arachidis</name>
    <dbReference type="NCBI Taxonomy" id="1416778"/>
    <lineage>
        <taxon>Bacteria</taxon>
        <taxon>Pseudomonadati</taxon>
        <taxon>Bacteroidota</taxon>
        <taxon>Flavobacteriia</taxon>
        <taxon>Flavobacteriales</taxon>
        <taxon>Weeksellaceae</taxon>
        <taxon>Chryseobacterium group</taxon>
        <taxon>Chryseobacterium</taxon>
    </lineage>
</organism>
<dbReference type="SUPFAM" id="SSF48173">
    <property type="entry name" value="Cryptochrome/photolyase FAD-binding domain"/>
    <property type="match status" value="1"/>
</dbReference>
<feature type="binding site" evidence="6">
    <location>
        <begin position="386"/>
        <end position="388"/>
    </location>
    <ligand>
        <name>FAD</name>
        <dbReference type="ChEBI" id="CHEBI:57692"/>
    </ligand>
</feature>
<keyword evidence="10" id="KW-1185">Reference proteome</keyword>
<reference evidence="10" key="1">
    <citation type="submission" date="2016-11" db="EMBL/GenBank/DDBJ databases">
        <authorList>
            <person name="Varghese N."/>
            <person name="Submissions S."/>
        </authorList>
    </citation>
    <scope>NUCLEOTIDE SEQUENCE [LARGE SCALE GENOMIC DNA]</scope>
    <source>
        <strain evidence="10">DSM 27619</strain>
    </source>
</reference>
<evidence type="ECO:0000256" key="6">
    <source>
        <dbReference type="PIRSR" id="PIRSR602081-1"/>
    </source>
</evidence>
<comment type="similarity">
    <text evidence="1 7">Belongs to the DNA photolyase class-1 family.</text>
</comment>
<evidence type="ECO:0000256" key="7">
    <source>
        <dbReference type="RuleBase" id="RU367151"/>
    </source>
</evidence>
<dbReference type="EMBL" id="FQUT01000011">
    <property type="protein sequence ID" value="SHG17331.1"/>
    <property type="molecule type" value="Genomic_DNA"/>
</dbReference>
<dbReference type="STRING" id="1416778.SAMN05443633_1118"/>
<dbReference type="InterPro" id="IPR036134">
    <property type="entry name" value="Crypto/Photolyase_FAD-like_sf"/>
</dbReference>
<dbReference type="InterPro" id="IPR014729">
    <property type="entry name" value="Rossmann-like_a/b/a_fold"/>
</dbReference>
<comment type="cofactor">
    <cofactor evidence="7">
        <name>(6R)-5,10-methylene-5,6,7,8-tetrahydrofolate</name>
        <dbReference type="ChEBI" id="CHEBI:15636"/>
    </cofactor>
    <text evidence="7">Binds 1 5,10-methenyltetrahydrofolate (MTHF) per subunit.</text>
</comment>
<keyword evidence="9" id="KW-0456">Lyase</keyword>
<accession>A0A1M5HN48</accession>
<name>A0A1M5HN48_9FLAO</name>
<dbReference type="InterPro" id="IPR002081">
    <property type="entry name" value="Cryptochrome/DNA_photolyase_1"/>
</dbReference>
<evidence type="ECO:0000313" key="10">
    <source>
        <dbReference type="Proteomes" id="UP000184518"/>
    </source>
</evidence>
<comment type="function">
    <text evidence="7">May have a photoreceptor function.</text>
</comment>
<proteinExistence type="inferred from homology"/>
<dbReference type="InterPro" id="IPR036155">
    <property type="entry name" value="Crypto/Photolyase_N_sf"/>
</dbReference>
<protein>
    <recommendedName>
        <fullName evidence="2 7">Cryptochrome DASH</fullName>
    </recommendedName>
</protein>
<dbReference type="Pfam" id="PF00875">
    <property type="entry name" value="DNA_photolyase"/>
    <property type="match status" value="1"/>
</dbReference>
<dbReference type="SUPFAM" id="SSF52425">
    <property type="entry name" value="Cryptochrome/photolyase, N-terminal domain"/>
    <property type="match status" value="1"/>
</dbReference>
<dbReference type="GO" id="GO:0071949">
    <property type="term" value="F:FAD binding"/>
    <property type="evidence" value="ECO:0007669"/>
    <property type="project" value="TreeGrafter"/>
</dbReference>
<dbReference type="InterPro" id="IPR014133">
    <property type="entry name" value="Cry_DASH"/>
</dbReference>
<feature type="domain" description="Photolyase/cryptochrome alpha/beta" evidence="8">
    <location>
        <begin position="6"/>
        <end position="139"/>
    </location>
</feature>
<keyword evidence="4 6" id="KW-0274">FAD</keyword>
<feature type="binding site" evidence="6">
    <location>
        <position position="236"/>
    </location>
    <ligand>
        <name>FAD</name>
        <dbReference type="ChEBI" id="CHEBI:57692"/>
    </ligand>
</feature>
<dbReference type="PANTHER" id="PTHR11455">
    <property type="entry name" value="CRYPTOCHROME"/>
    <property type="match status" value="1"/>
</dbReference>
<dbReference type="Gene3D" id="1.25.40.80">
    <property type="match status" value="1"/>
</dbReference>
<sequence>MSEKQKINILWFTNNLRIRDNESLLKIQQESLPFLALYVFDSEFFQQKQSGFKKIGKFRARFLLETVLDLEKNLNEIGVPFVKKIGKTAEIFQKIAEHFDIETIFCQEEWTRDENILQQKVTKVLPTTVWSKSYSQLLLQPDFIDSLIEKIPIQFTTFRQKVEKNFTIREEFKSDKTEKKQSFESKIKSDDINLKMLGFEDFEIHPSSAFPFFGGETVALKRLNAYFSETKNLSTYKETRNGMTGLDYSSKFSAWLANGSLSPVSVYHEIKKYEAEFGSNESTYWLVFELLWREFFKYVSREHQDKTFRLKGILGKEYPFKHDENVIQDWIQGKTNSDFINANMLEIKQTGWMSNRGRQNVASYFCKILNQDWRIGAHYFEEMLIDYDVHSNYGNWMYLAGVGNDPRSRTFNPEKQAEQYDNNHQFINLWLQ</sequence>
<keyword evidence="5 7" id="KW-0157">Chromophore</keyword>
<dbReference type="InterPro" id="IPR006050">
    <property type="entry name" value="DNA_photolyase_N"/>
</dbReference>
<evidence type="ECO:0000259" key="8">
    <source>
        <dbReference type="PROSITE" id="PS51645"/>
    </source>
</evidence>
<dbReference type="Proteomes" id="UP000184518">
    <property type="component" value="Unassembled WGS sequence"/>
</dbReference>
<feature type="binding site" evidence="6">
    <location>
        <begin position="249"/>
        <end position="253"/>
    </location>
    <ligand>
        <name>FAD</name>
        <dbReference type="ChEBI" id="CHEBI:57692"/>
    </ligand>
</feature>
<keyword evidence="3 6" id="KW-0285">Flavoprotein</keyword>
<dbReference type="PRINTS" id="PR00147">
    <property type="entry name" value="DNAPHOTLYASE"/>
</dbReference>
<feature type="binding site" evidence="6">
    <location>
        <begin position="289"/>
        <end position="296"/>
    </location>
    <ligand>
        <name>FAD</name>
        <dbReference type="ChEBI" id="CHEBI:57692"/>
    </ligand>
</feature>
<evidence type="ECO:0000313" key="9">
    <source>
        <dbReference type="EMBL" id="SHG17331.1"/>
    </source>
</evidence>
<dbReference type="Pfam" id="PF03441">
    <property type="entry name" value="FAD_binding_7"/>
    <property type="match status" value="1"/>
</dbReference>
<evidence type="ECO:0000256" key="2">
    <source>
        <dbReference type="ARBA" id="ARBA00017881"/>
    </source>
</evidence>
<dbReference type="InterPro" id="IPR005101">
    <property type="entry name" value="Cryptochr/Photolyase_FAD-bd"/>
</dbReference>
<dbReference type="GO" id="GO:0003904">
    <property type="term" value="F:deoxyribodipyrimidine photo-lyase activity"/>
    <property type="evidence" value="ECO:0007669"/>
    <property type="project" value="TreeGrafter"/>
</dbReference>
<evidence type="ECO:0000256" key="1">
    <source>
        <dbReference type="ARBA" id="ARBA00005862"/>
    </source>
</evidence>
<dbReference type="PROSITE" id="PS51645">
    <property type="entry name" value="PHR_CRY_ALPHA_BETA"/>
    <property type="match status" value="1"/>
</dbReference>
<evidence type="ECO:0000256" key="5">
    <source>
        <dbReference type="ARBA" id="ARBA00022991"/>
    </source>
</evidence>
<dbReference type="NCBIfam" id="TIGR02765">
    <property type="entry name" value="crypto_DASH"/>
    <property type="match status" value="1"/>
</dbReference>
<dbReference type="RefSeq" id="WP_072960928.1">
    <property type="nucleotide sequence ID" value="NZ_FQUT01000011.1"/>
</dbReference>
<dbReference type="PANTHER" id="PTHR11455:SF22">
    <property type="entry name" value="CRYPTOCHROME DASH"/>
    <property type="match status" value="1"/>
</dbReference>
<dbReference type="GO" id="GO:0000719">
    <property type="term" value="P:photoreactive repair"/>
    <property type="evidence" value="ECO:0007669"/>
    <property type="project" value="TreeGrafter"/>
</dbReference>
<dbReference type="AlphaFoldDB" id="A0A1M5HN48"/>
<evidence type="ECO:0000256" key="4">
    <source>
        <dbReference type="ARBA" id="ARBA00022827"/>
    </source>
</evidence>
<dbReference type="GO" id="GO:0003677">
    <property type="term" value="F:DNA binding"/>
    <property type="evidence" value="ECO:0007669"/>
    <property type="project" value="TreeGrafter"/>
</dbReference>
<evidence type="ECO:0000256" key="3">
    <source>
        <dbReference type="ARBA" id="ARBA00022630"/>
    </source>
</evidence>
<dbReference type="Gene3D" id="3.40.50.620">
    <property type="entry name" value="HUPs"/>
    <property type="match status" value="1"/>
</dbReference>
<dbReference type="OrthoDB" id="9772484at2"/>
<dbReference type="Gene3D" id="1.10.579.10">
    <property type="entry name" value="DNA Cyclobutane Dipyrimidine Photolyase, subunit A, domain 3"/>
    <property type="match status" value="1"/>
</dbReference>
<gene>
    <name evidence="9" type="ORF">SAMN05443633_1118</name>
</gene>